<dbReference type="Proteomes" id="UP001163321">
    <property type="component" value="Chromosome 6"/>
</dbReference>
<gene>
    <name evidence="1" type="ORF">PsorP6_010617</name>
</gene>
<evidence type="ECO:0000313" key="2">
    <source>
        <dbReference type="Proteomes" id="UP001163321"/>
    </source>
</evidence>
<protein>
    <submittedName>
        <fullName evidence="1">Uncharacterized protein</fullName>
    </submittedName>
</protein>
<comment type="caution">
    <text evidence="1">The sequence shown here is derived from an EMBL/GenBank/DDBJ whole genome shotgun (WGS) entry which is preliminary data.</text>
</comment>
<name>A0ACC0VVQ8_9STRA</name>
<keyword evidence="2" id="KW-1185">Reference proteome</keyword>
<evidence type="ECO:0000313" key="1">
    <source>
        <dbReference type="EMBL" id="KAI9910574.1"/>
    </source>
</evidence>
<dbReference type="EMBL" id="CM047585">
    <property type="protein sequence ID" value="KAI9910574.1"/>
    <property type="molecule type" value="Genomic_DNA"/>
</dbReference>
<sequence length="221" mass="25242">MAARMAFPSSTLPTLQPLQRERPFACPMPLCNGRFHRKYTLHEHMKTHTGEQPHQCPVPSCGKRFSTSGNLARHKRLHLLRKMACPVPGCTHIFTSHVMLAKHQRAHSSNSIHKCIVDGCGKIFSTSGNLTRHMKMLHRLVQLPPYPRQAKLGRPIQYHPHRQACTITSTCVQRESRVDTDTFDVTALAWVKKEPLFFETSMDHSKVLSDEDLKDLIECLF</sequence>
<accession>A0ACC0VVQ8</accession>
<reference evidence="1 2" key="1">
    <citation type="journal article" date="2022" name="bioRxiv">
        <title>The genome of the oomycete Peronosclerospora sorghi, a cosmopolitan pathogen of maize and sorghum, is inflated with dispersed pseudogenes.</title>
        <authorList>
            <person name="Fletcher K."/>
            <person name="Martin F."/>
            <person name="Isakeit T."/>
            <person name="Cavanaugh K."/>
            <person name="Magill C."/>
            <person name="Michelmore R."/>
        </authorList>
    </citation>
    <scope>NUCLEOTIDE SEQUENCE [LARGE SCALE GENOMIC DNA]</scope>
    <source>
        <strain evidence="1">P6</strain>
    </source>
</reference>
<organism evidence="1 2">
    <name type="scientific">Peronosclerospora sorghi</name>
    <dbReference type="NCBI Taxonomy" id="230839"/>
    <lineage>
        <taxon>Eukaryota</taxon>
        <taxon>Sar</taxon>
        <taxon>Stramenopiles</taxon>
        <taxon>Oomycota</taxon>
        <taxon>Peronosporomycetes</taxon>
        <taxon>Peronosporales</taxon>
        <taxon>Peronosporaceae</taxon>
        <taxon>Peronosclerospora</taxon>
    </lineage>
</organism>
<proteinExistence type="predicted"/>